<dbReference type="Gene3D" id="1.10.8.10">
    <property type="entry name" value="DNA helicase RuvA subunit, C-terminal domain"/>
    <property type="match status" value="1"/>
</dbReference>
<dbReference type="GO" id="GO:0005789">
    <property type="term" value="C:endoplasmic reticulum membrane"/>
    <property type="evidence" value="ECO:0007669"/>
    <property type="project" value="UniProtKB-SubCell"/>
</dbReference>
<keyword evidence="6 11" id="KW-0472">Membrane</keyword>
<dbReference type="FunFam" id="1.10.8.10:FF:000050">
    <property type="entry name" value="Related to AMFR protein"/>
    <property type="match status" value="1"/>
</dbReference>
<dbReference type="SUPFAM" id="SSF46934">
    <property type="entry name" value="UBA-like"/>
    <property type="match status" value="1"/>
</dbReference>
<evidence type="ECO:0000256" key="2">
    <source>
        <dbReference type="ARBA" id="ARBA00022692"/>
    </source>
</evidence>
<keyword evidence="13" id="KW-1185">Reference proteome</keyword>
<reference evidence="14" key="2">
    <citation type="submission" date="2019-10" db="EMBL/GenBank/DDBJ databases">
        <authorList>
            <consortium name="NCBI Genome Project"/>
        </authorList>
    </citation>
    <scope>NUCLEOTIDE SEQUENCE</scope>
    <source>
        <strain evidence="14">NI907</strain>
    </source>
</reference>
<evidence type="ECO:0000256" key="9">
    <source>
        <dbReference type="ARBA" id="ARBA00072899"/>
    </source>
</evidence>
<feature type="domain" description="CUE" evidence="12">
    <location>
        <begin position="54"/>
        <end position="97"/>
    </location>
</feature>
<evidence type="ECO:0000313" key="13">
    <source>
        <dbReference type="Proteomes" id="UP000515153"/>
    </source>
</evidence>
<evidence type="ECO:0000256" key="10">
    <source>
        <dbReference type="SAM" id="MobiDB-lite"/>
    </source>
</evidence>
<dbReference type="AlphaFoldDB" id="A0A6P8B1U3"/>
<reference evidence="14" key="3">
    <citation type="submission" date="2025-08" db="UniProtKB">
        <authorList>
            <consortium name="RefSeq"/>
        </authorList>
    </citation>
    <scope>IDENTIFICATION</scope>
    <source>
        <strain evidence="14">NI907</strain>
    </source>
</reference>
<evidence type="ECO:0000256" key="8">
    <source>
        <dbReference type="ARBA" id="ARBA00061383"/>
    </source>
</evidence>
<gene>
    <name evidence="14" type="ORF">PgNI_06720</name>
</gene>
<evidence type="ECO:0000256" key="5">
    <source>
        <dbReference type="ARBA" id="ARBA00022989"/>
    </source>
</evidence>
<evidence type="ECO:0000256" key="11">
    <source>
        <dbReference type="SAM" id="Phobius"/>
    </source>
</evidence>
<dbReference type="RefSeq" id="XP_030981153.1">
    <property type="nucleotide sequence ID" value="XM_031126740.1"/>
</dbReference>
<feature type="compositionally biased region" description="Pro residues" evidence="10">
    <location>
        <begin position="103"/>
        <end position="114"/>
    </location>
</feature>
<feature type="region of interest" description="Disordered" evidence="10">
    <location>
        <begin position="149"/>
        <end position="175"/>
    </location>
</feature>
<dbReference type="Pfam" id="PF02845">
    <property type="entry name" value="CUE"/>
    <property type="match status" value="1"/>
</dbReference>
<dbReference type="InterPro" id="IPR003892">
    <property type="entry name" value="CUE"/>
</dbReference>
<dbReference type="GO" id="GO:0043130">
    <property type="term" value="F:ubiquitin binding"/>
    <property type="evidence" value="ECO:0007669"/>
    <property type="project" value="InterPro"/>
</dbReference>
<evidence type="ECO:0000256" key="6">
    <source>
        <dbReference type="ARBA" id="ARBA00023136"/>
    </source>
</evidence>
<keyword evidence="2 11" id="KW-0812">Transmembrane</keyword>
<dbReference type="PROSITE" id="PS51140">
    <property type="entry name" value="CUE"/>
    <property type="match status" value="1"/>
</dbReference>
<evidence type="ECO:0000313" key="14">
    <source>
        <dbReference type="RefSeq" id="XP_030981153.1"/>
    </source>
</evidence>
<proteinExistence type="inferred from homology"/>
<evidence type="ECO:0000256" key="3">
    <source>
        <dbReference type="ARBA" id="ARBA00022786"/>
    </source>
</evidence>
<evidence type="ECO:0000256" key="7">
    <source>
        <dbReference type="ARBA" id="ARBA00037847"/>
    </source>
</evidence>
<dbReference type="Proteomes" id="UP000515153">
    <property type="component" value="Unplaced"/>
</dbReference>
<keyword evidence="5 11" id="KW-1133">Transmembrane helix</keyword>
<comment type="similarity">
    <text evidence="8">Belongs to the CUE1 family.</text>
</comment>
<evidence type="ECO:0000256" key="1">
    <source>
        <dbReference type="ARBA" id="ARBA00004586"/>
    </source>
</evidence>
<dbReference type="InterPro" id="IPR009060">
    <property type="entry name" value="UBA-like_sf"/>
</dbReference>
<accession>A0A6P8B1U3</accession>
<feature type="region of interest" description="Disordered" evidence="10">
    <location>
        <begin position="99"/>
        <end position="136"/>
    </location>
</feature>
<dbReference type="KEGG" id="pgri:PgNI_06720"/>
<name>A0A6P8B1U3_PYRGI</name>
<keyword evidence="3" id="KW-0833">Ubl conjugation pathway</keyword>
<evidence type="ECO:0000256" key="4">
    <source>
        <dbReference type="ARBA" id="ARBA00022824"/>
    </source>
</evidence>
<reference evidence="14" key="1">
    <citation type="journal article" date="2019" name="Mol. Biol. Evol.">
        <title>Blast fungal genomes show frequent chromosomal changes, gene gains and losses, and effector gene turnover.</title>
        <authorList>
            <person name="Gomez Luciano L.B."/>
            <person name="Jason Tsai I."/>
            <person name="Chuma I."/>
            <person name="Tosa Y."/>
            <person name="Chen Y.H."/>
            <person name="Li J.Y."/>
            <person name="Li M.Y."/>
            <person name="Jade Lu M.Y."/>
            <person name="Nakayashiki H."/>
            <person name="Li W.H."/>
        </authorList>
    </citation>
    <scope>NUCLEOTIDE SEQUENCE</scope>
    <source>
        <strain evidence="14">NI907</strain>
    </source>
</reference>
<dbReference type="OrthoDB" id="3824970at2759"/>
<organism evidence="13 14">
    <name type="scientific">Pyricularia grisea</name>
    <name type="common">Crabgrass-specific blast fungus</name>
    <name type="synonym">Magnaporthe grisea</name>
    <dbReference type="NCBI Taxonomy" id="148305"/>
    <lineage>
        <taxon>Eukaryota</taxon>
        <taxon>Fungi</taxon>
        <taxon>Dikarya</taxon>
        <taxon>Ascomycota</taxon>
        <taxon>Pezizomycotina</taxon>
        <taxon>Sordariomycetes</taxon>
        <taxon>Sordariomycetidae</taxon>
        <taxon>Magnaporthales</taxon>
        <taxon>Pyriculariaceae</taxon>
        <taxon>Pyricularia</taxon>
    </lineage>
</organism>
<protein>
    <recommendedName>
        <fullName evidence="9">Coupling of ubiquitin conjugation to ER degradation protein 1</fullName>
    </recommendedName>
</protein>
<comment type="subcellular location">
    <subcellularLocation>
        <location evidence="7">Endomembrane system</location>
        <topology evidence="7">Single-pass membrane protein</topology>
    </subcellularLocation>
    <subcellularLocation>
        <location evidence="1">Endoplasmic reticulum membrane</location>
    </subcellularLocation>
</comment>
<feature type="transmembrane region" description="Helical" evidence="11">
    <location>
        <begin position="6"/>
        <end position="26"/>
    </location>
</feature>
<dbReference type="CDD" id="cd14424">
    <property type="entry name" value="CUE_Cue1p_like"/>
    <property type="match status" value="1"/>
</dbReference>
<sequence>MANEEINVPSLVLVLVVSGLIIRYLFFSASTDGTAAGAGGSARAAAGRGGDVRAREAAVERIQQMFPQVDRRTILWDLQRTGGNLTATTDRILAGRLETPPVTFQPPPPPPSATPTPATGSSAAAAAKAADKPAQPDLITRYKLQGKLESASAPAEEEKSAKGGKAWSTSRDERQALLQRRRDEMILAARRKMEAKIAAEKEAAAAAGGAGSS</sequence>
<dbReference type="GeneID" id="41961649"/>
<keyword evidence="4" id="KW-0256">Endoplasmic reticulum</keyword>
<dbReference type="SMART" id="SM00546">
    <property type="entry name" value="CUE"/>
    <property type="match status" value="1"/>
</dbReference>
<evidence type="ECO:0000259" key="12">
    <source>
        <dbReference type="PROSITE" id="PS51140"/>
    </source>
</evidence>
<feature type="compositionally biased region" description="Low complexity" evidence="10">
    <location>
        <begin position="115"/>
        <end position="136"/>
    </location>
</feature>